<evidence type="ECO:0000256" key="1">
    <source>
        <dbReference type="ARBA" id="ARBA00023186"/>
    </source>
</evidence>
<feature type="domain" description="J" evidence="2">
    <location>
        <begin position="69"/>
        <end position="133"/>
    </location>
</feature>
<dbReference type="InterPro" id="IPR036869">
    <property type="entry name" value="J_dom_sf"/>
</dbReference>
<gene>
    <name evidence="3" type="ORF">DCP75_08010</name>
</gene>
<dbReference type="InterPro" id="IPR029024">
    <property type="entry name" value="TerB-like"/>
</dbReference>
<accession>A0A3C1KM33</accession>
<evidence type="ECO:0000313" key="4">
    <source>
        <dbReference type="Proteomes" id="UP000259273"/>
    </source>
</evidence>
<dbReference type="InterPro" id="IPR050817">
    <property type="entry name" value="DjlA_DnaK_co-chaperone"/>
</dbReference>
<feature type="non-terminal residue" evidence="3">
    <location>
        <position position="1"/>
    </location>
</feature>
<comment type="caution">
    <text evidence="3">The sequence shown here is derived from an EMBL/GenBank/DDBJ whole genome shotgun (WGS) entry which is preliminary data.</text>
</comment>
<dbReference type="Gene3D" id="1.10.287.110">
    <property type="entry name" value="DnaJ domain"/>
    <property type="match status" value="1"/>
</dbReference>
<protein>
    <submittedName>
        <fullName evidence="3">Co-chaperone DjlA</fullName>
    </submittedName>
</protein>
<proteinExistence type="predicted"/>
<dbReference type="AlphaFoldDB" id="A0A3C1KM33"/>
<dbReference type="Proteomes" id="UP000259273">
    <property type="component" value="Unassembled WGS sequence"/>
</dbReference>
<evidence type="ECO:0000313" key="3">
    <source>
        <dbReference type="EMBL" id="HAN27651.1"/>
    </source>
</evidence>
<dbReference type="PANTHER" id="PTHR24074">
    <property type="entry name" value="CO-CHAPERONE PROTEIN DJLA"/>
    <property type="match status" value="1"/>
</dbReference>
<dbReference type="Gene3D" id="1.10.3680.10">
    <property type="entry name" value="TerB-like"/>
    <property type="match status" value="1"/>
</dbReference>
<dbReference type="STRING" id="1121937.GCA_000423125_02168"/>
<keyword evidence="1" id="KW-0143">Chaperone</keyword>
<dbReference type="SUPFAM" id="SSF46565">
    <property type="entry name" value="Chaperone J-domain"/>
    <property type="match status" value="1"/>
</dbReference>
<name>A0A3C1KM33_9GAMM</name>
<dbReference type="PRINTS" id="PR00625">
    <property type="entry name" value="JDOMAIN"/>
</dbReference>
<dbReference type="InterPro" id="IPR001623">
    <property type="entry name" value="DnaJ_domain"/>
</dbReference>
<dbReference type="CDD" id="cd06257">
    <property type="entry name" value="DnaJ"/>
    <property type="match status" value="1"/>
</dbReference>
<dbReference type="SMART" id="SM00271">
    <property type="entry name" value="DnaJ"/>
    <property type="match status" value="1"/>
</dbReference>
<dbReference type="PROSITE" id="PS50076">
    <property type="entry name" value="DNAJ_2"/>
    <property type="match status" value="1"/>
</dbReference>
<reference evidence="3 4" key="1">
    <citation type="journal article" date="2018" name="Nat. Biotechnol.">
        <title>A standardized bacterial taxonomy based on genome phylogeny substantially revises the tree of life.</title>
        <authorList>
            <person name="Parks D.H."/>
            <person name="Chuvochina M."/>
            <person name="Waite D.W."/>
            <person name="Rinke C."/>
            <person name="Skarshewski A."/>
            <person name="Chaumeil P.A."/>
            <person name="Hugenholtz P."/>
        </authorList>
    </citation>
    <scope>NUCLEOTIDE SEQUENCE [LARGE SCALE GENOMIC DNA]</scope>
    <source>
        <strain evidence="3">UBA9158</strain>
    </source>
</reference>
<organism evidence="3 4">
    <name type="scientific">Haliea salexigens</name>
    <dbReference type="NCBI Taxonomy" id="287487"/>
    <lineage>
        <taxon>Bacteria</taxon>
        <taxon>Pseudomonadati</taxon>
        <taxon>Pseudomonadota</taxon>
        <taxon>Gammaproteobacteria</taxon>
        <taxon>Cellvibrionales</taxon>
        <taxon>Halieaceae</taxon>
        <taxon>Haliea</taxon>
    </lineage>
</organism>
<dbReference type="Pfam" id="PF00226">
    <property type="entry name" value="DnaJ"/>
    <property type="match status" value="1"/>
</dbReference>
<dbReference type="EMBL" id="DMND01000108">
    <property type="protein sequence ID" value="HAN27651.1"/>
    <property type="molecule type" value="Genomic_DNA"/>
</dbReference>
<evidence type="ECO:0000259" key="2">
    <source>
        <dbReference type="PROSITE" id="PS50076"/>
    </source>
</evidence>
<sequence length="133" mass="14589">LRQTLLMFLVSLAVVDHGIEAVERRVLDNIAGLLGFSPAHVEQLLRMAQAQGQFHQGGAQAAGPDRLQAAYAALGVSPEVNDRDLKKAYRKLMSENHPDKLIAQGVPDDMLKVATEKSQEITAAYELITRSRK</sequence>